<feature type="non-terminal residue" evidence="1">
    <location>
        <position position="1"/>
    </location>
</feature>
<organism evidence="1 2">
    <name type="scientific">Pristionchus mayeri</name>
    <dbReference type="NCBI Taxonomy" id="1317129"/>
    <lineage>
        <taxon>Eukaryota</taxon>
        <taxon>Metazoa</taxon>
        <taxon>Ecdysozoa</taxon>
        <taxon>Nematoda</taxon>
        <taxon>Chromadorea</taxon>
        <taxon>Rhabditida</taxon>
        <taxon>Rhabditina</taxon>
        <taxon>Diplogasteromorpha</taxon>
        <taxon>Diplogasteroidea</taxon>
        <taxon>Neodiplogasteridae</taxon>
        <taxon>Pristionchus</taxon>
    </lineage>
</organism>
<evidence type="ECO:0000313" key="1">
    <source>
        <dbReference type="EMBL" id="GMR30195.1"/>
    </source>
</evidence>
<gene>
    <name evidence="1" type="ORF">PMAYCL1PPCAC_00390</name>
</gene>
<keyword evidence="2" id="KW-1185">Reference proteome</keyword>
<protein>
    <submittedName>
        <fullName evidence="1">Uncharacterized protein</fullName>
    </submittedName>
</protein>
<evidence type="ECO:0000313" key="2">
    <source>
        <dbReference type="Proteomes" id="UP001328107"/>
    </source>
</evidence>
<dbReference type="EMBL" id="BTRK01000001">
    <property type="protein sequence ID" value="GMR30195.1"/>
    <property type="molecule type" value="Genomic_DNA"/>
</dbReference>
<reference evidence="2" key="1">
    <citation type="submission" date="2022-10" db="EMBL/GenBank/DDBJ databases">
        <title>Genome assembly of Pristionchus species.</title>
        <authorList>
            <person name="Yoshida K."/>
            <person name="Sommer R.J."/>
        </authorList>
    </citation>
    <scope>NUCLEOTIDE SEQUENCE [LARGE SCALE GENOMIC DNA]</scope>
    <source>
        <strain evidence="2">RS5460</strain>
    </source>
</reference>
<accession>A0AAN4Z3V7</accession>
<comment type="caution">
    <text evidence="1">The sequence shown here is derived from an EMBL/GenBank/DDBJ whole genome shotgun (WGS) entry which is preliminary data.</text>
</comment>
<name>A0AAN4Z3V7_9BILA</name>
<sequence length="135" mass="15353">LPLINADCFNAKIRLLCGEDDYTGPLVANLYDANYVLFGGDRKILARDHDMVKGKLITITDMRNSCWFNHPYITFVTLCKKSDGFNVFRSWYSYFSKIFNTDKQTMIYSACRKVPSGGESVVTIQLVDDDQCSPP</sequence>
<proteinExistence type="predicted"/>
<dbReference type="Proteomes" id="UP001328107">
    <property type="component" value="Unassembled WGS sequence"/>
</dbReference>
<dbReference type="AlphaFoldDB" id="A0AAN4Z3V7"/>